<sequence length="449" mass="50102">MSSKSHHAIQPVGESAAISEQGPPPLVIVEGFLGGFGTQTRWGDFQNHWTDDSMAGGSSRRRRAIFVSVGPVSSLHDRACELFYALKGGTIDYGAEHAAHHGHTTQYGRTIVGSYPEWSKEKPLHFLGHSFGGPTITKMQWLLETGFFGEAYGPDMLLSVNTVSSPFRGTSVVYLLGERVDAAPLVRFWSVGNAITKVVHIISYLSPWTASHMDFHTESRGYSCREASFWSLIKTLWRSDWAESRDIAPYDCTYVSADTREAMGEGAVNPNTFYRSYAASWSTMKNGKFKPPAKDFWEEPVLYHYATPIANFDFMAVRPVPSFVAAMGEDIKVGGEGSEVYRENDGVVPRFSQWHPLPCKQTKCEHFHHSDLTNPSLSSSRENLGVENGSQTLPSPGKWYVYELRKAHHGSIAPTWLDTPRQRAFWKELGRWLRDVDLASGHCSSLAPM</sequence>
<dbReference type="Gene3D" id="3.40.50.1820">
    <property type="entry name" value="alpha/beta hydrolase"/>
    <property type="match status" value="1"/>
</dbReference>
<feature type="region of interest" description="Disordered" evidence="6">
    <location>
        <begin position="1"/>
        <end position="21"/>
    </location>
</feature>
<keyword evidence="9" id="KW-1185">Reference proteome</keyword>
<comment type="subcellular location">
    <subcellularLocation>
        <location evidence="1">Secreted</location>
    </subcellularLocation>
</comment>
<keyword evidence="5" id="KW-0443">Lipid metabolism</keyword>
<reference evidence="8" key="1">
    <citation type="journal article" date="2021" name="New Phytol.">
        <title>Evolutionary innovations through gain and loss of genes in the ectomycorrhizal Boletales.</title>
        <authorList>
            <person name="Wu G."/>
            <person name="Miyauchi S."/>
            <person name="Morin E."/>
            <person name="Kuo A."/>
            <person name="Drula E."/>
            <person name="Varga T."/>
            <person name="Kohler A."/>
            <person name="Feng B."/>
            <person name="Cao Y."/>
            <person name="Lipzen A."/>
            <person name="Daum C."/>
            <person name="Hundley H."/>
            <person name="Pangilinan J."/>
            <person name="Johnson J."/>
            <person name="Barry K."/>
            <person name="LaButti K."/>
            <person name="Ng V."/>
            <person name="Ahrendt S."/>
            <person name="Min B."/>
            <person name="Choi I.G."/>
            <person name="Park H."/>
            <person name="Plett J.M."/>
            <person name="Magnuson J."/>
            <person name="Spatafora J.W."/>
            <person name="Nagy L.G."/>
            <person name="Henrissat B."/>
            <person name="Grigoriev I.V."/>
            <person name="Yang Z.L."/>
            <person name="Xu J."/>
            <person name="Martin F.M."/>
        </authorList>
    </citation>
    <scope>NUCLEOTIDE SEQUENCE</scope>
    <source>
        <strain evidence="8">KKN 215</strain>
    </source>
</reference>
<dbReference type="AlphaFoldDB" id="A0A8K0UM81"/>
<evidence type="ECO:0000256" key="4">
    <source>
        <dbReference type="ARBA" id="ARBA00022801"/>
    </source>
</evidence>
<evidence type="ECO:0000256" key="5">
    <source>
        <dbReference type="ARBA" id="ARBA00023098"/>
    </source>
</evidence>
<dbReference type="GO" id="GO:0016787">
    <property type="term" value="F:hydrolase activity"/>
    <property type="evidence" value="ECO:0007669"/>
    <property type="project" value="UniProtKB-KW"/>
</dbReference>
<comment type="caution">
    <text evidence="8">The sequence shown here is derived from an EMBL/GenBank/DDBJ whole genome shotgun (WGS) entry which is preliminary data.</text>
</comment>
<dbReference type="GO" id="GO:0005576">
    <property type="term" value="C:extracellular region"/>
    <property type="evidence" value="ECO:0007669"/>
    <property type="project" value="UniProtKB-SubCell"/>
</dbReference>
<dbReference type="GO" id="GO:0006629">
    <property type="term" value="P:lipid metabolic process"/>
    <property type="evidence" value="ECO:0007669"/>
    <property type="project" value="UniProtKB-KW"/>
</dbReference>
<dbReference type="InterPro" id="IPR029058">
    <property type="entry name" value="AB_hydrolase_fold"/>
</dbReference>
<evidence type="ECO:0000256" key="1">
    <source>
        <dbReference type="ARBA" id="ARBA00004613"/>
    </source>
</evidence>
<dbReference type="PANTHER" id="PTHR34043">
    <property type="entry name" value="ALPHA/BETA-HYDROLASES SUPERFAMILY PROTEIN"/>
    <property type="match status" value="1"/>
</dbReference>
<dbReference type="Proteomes" id="UP000813824">
    <property type="component" value="Unassembled WGS sequence"/>
</dbReference>
<keyword evidence="4" id="KW-0378">Hydrolase</keyword>
<dbReference type="PANTHER" id="PTHR34043:SF3">
    <property type="entry name" value="ALPHA_BETA-HYDROLASES SUPERFAMILY PROTEIN"/>
    <property type="match status" value="1"/>
</dbReference>
<keyword evidence="3" id="KW-0732">Signal</keyword>
<evidence type="ECO:0000313" key="9">
    <source>
        <dbReference type="Proteomes" id="UP000813824"/>
    </source>
</evidence>
<accession>A0A8K0UM81</accession>
<proteinExistence type="predicted"/>
<dbReference type="SUPFAM" id="SSF53474">
    <property type="entry name" value="alpha/beta-Hydrolases"/>
    <property type="match status" value="1"/>
</dbReference>
<dbReference type="Pfam" id="PF24708">
    <property type="entry name" value="Lip_C"/>
    <property type="match status" value="1"/>
</dbReference>
<evidence type="ECO:0000256" key="3">
    <source>
        <dbReference type="ARBA" id="ARBA00022729"/>
    </source>
</evidence>
<dbReference type="EMBL" id="JAEVFJ010000020">
    <property type="protein sequence ID" value="KAH8099298.1"/>
    <property type="molecule type" value="Genomic_DNA"/>
</dbReference>
<organism evidence="8 9">
    <name type="scientific">Cristinia sonorae</name>
    <dbReference type="NCBI Taxonomy" id="1940300"/>
    <lineage>
        <taxon>Eukaryota</taxon>
        <taxon>Fungi</taxon>
        <taxon>Dikarya</taxon>
        <taxon>Basidiomycota</taxon>
        <taxon>Agaricomycotina</taxon>
        <taxon>Agaricomycetes</taxon>
        <taxon>Agaricomycetidae</taxon>
        <taxon>Agaricales</taxon>
        <taxon>Pleurotineae</taxon>
        <taxon>Stephanosporaceae</taxon>
        <taxon>Cristinia</taxon>
    </lineage>
</organism>
<evidence type="ECO:0000313" key="8">
    <source>
        <dbReference type="EMBL" id="KAH8099298.1"/>
    </source>
</evidence>
<feature type="domain" description="Lipase-like C-terminal" evidence="7">
    <location>
        <begin position="25"/>
        <end position="281"/>
    </location>
</feature>
<protein>
    <submittedName>
        <fullName evidence="8">Alpha/beta-hydrolase</fullName>
    </submittedName>
</protein>
<gene>
    <name evidence="8" type="ORF">BXZ70DRAFT_291413</name>
</gene>
<evidence type="ECO:0000256" key="2">
    <source>
        <dbReference type="ARBA" id="ARBA00022525"/>
    </source>
</evidence>
<evidence type="ECO:0000256" key="6">
    <source>
        <dbReference type="SAM" id="MobiDB-lite"/>
    </source>
</evidence>
<evidence type="ECO:0000259" key="7">
    <source>
        <dbReference type="Pfam" id="PF24708"/>
    </source>
</evidence>
<dbReference type="InterPro" id="IPR056304">
    <property type="entry name" value="Lip-like_C"/>
</dbReference>
<keyword evidence="2" id="KW-0964">Secreted</keyword>
<name>A0A8K0UM81_9AGAR</name>
<dbReference type="OrthoDB" id="206848at2759"/>